<accession>A0A5N8X148</accession>
<dbReference type="InterPro" id="IPR047057">
    <property type="entry name" value="MerR_fam"/>
</dbReference>
<dbReference type="GO" id="GO:0003700">
    <property type="term" value="F:DNA-binding transcription factor activity"/>
    <property type="evidence" value="ECO:0007669"/>
    <property type="project" value="InterPro"/>
</dbReference>
<protein>
    <submittedName>
        <fullName evidence="4">MerR family transcriptional regulator</fullName>
    </submittedName>
</protein>
<dbReference type="CDD" id="cd04773">
    <property type="entry name" value="HTH_TioE_rpt2"/>
    <property type="match status" value="1"/>
</dbReference>
<dbReference type="EMBL" id="VMNX01000183">
    <property type="protein sequence ID" value="MPY53269.1"/>
    <property type="molecule type" value="Genomic_DNA"/>
</dbReference>
<evidence type="ECO:0000313" key="4">
    <source>
        <dbReference type="EMBL" id="MPY53269.1"/>
    </source>
</evidence>
<evidence type="ECO:0000256" key="2">
    <source>
        <dbReference type="SAM" id="MobiDB-lite"/>
    </source>
</evidence>
<evidence type="ECO:0000259" key="3">
    <source>
        <dbReference type="PROSITE" id="PS50937"/>
    </source>
</evidence>
<evidence type="ECO:0000256" key="1">
    <source>
        <dbReference type="ARBA" id="ARBA00023125"/>
    </source>
</evidence>
<dbReference type="Pfam" id="PF13411">
    <property type="entry name" value="MerR_1"/>
    <property type="match status" value="1"/>
</dbReference>
<dbReference type="Gene3D" id="1.10.1660.10">
    <property type="match status" value="2"/>
</dbReference>
<dbReference type="RefSeq" id="WP_152867404.1">
    <property type="nucleotide sequence ID" value="NZ_VMNX01000183.1"/>
</dbReference>
<dbReference type="AlphaFoldDB" id="A0A5N8X148"/>
<dbReference type="Proteomes" id="UP000373149">
    <property type="component" value="Unassembled WGS sequence"/>
</dbReference>
<dbReference type="SUPFAM" id="SSF46955">
    <property type="entry name" value="Putative DNA-binding domain"/>
    <property type="match status" value="2"/>
</dbReference>
<dbReference type="InterPro" id="IPR009061">
    <property type="entry name" value="DNA-bd_dom_put_sf"/>
</dbReference>
<dbReference type="PANTHER" id="PTHR30204:SF93">
    <property type="entry name" value="HTH MERR-TYPE DOMAIN-CONTAINING PROTEIN"/>
    <property type="match status" value="1"/>
</dbReference>
<feature type="domain" description="HTH merR-type" evidence="3">
    <location>
        <begin position="167"/>
        <end position="236"/>
    </location>
</feature>
<name>A0A5N8X148_9ACTN</name>
<feature type="region of interest" description="Disordered" evidence="2">
    <location>
        <begin position="131"/>
        <end position="169"/>
    </location>
</feature>
<comment type="caution">
    <text evidence="4">The sequence shown here is derived from an EMBL/GenBank/DDBJ whole genome shotgun (WGS) entry which is preliminary data.</text>
</comment>
<dbReference type="SMART" id="SM00422">
    <property type="entry name" value="HTH_MERR"/>
    <property type="match status" value="2"/>
</dbReference>
<dbReference type="Pfam" id="PF00376">
    <property type="entry name" value="MerR"/>
    <property type="match status" value="1"/>
</dbReference>
<sequence length="283" mass="30455">MNEHTARPPAAPARLRPVDLARLAGISTQQIRNYEDAGVLPPAPRTMSGYRTFEDVHRRALLAYRALAKGYGPVAATEIMRTVHVGDVPGALALVDAAHAALHEERVSLRAASEALEALAREARAEKARVEKARIEKAGSGSSGAGSSGAGSSGAEKPRRSPRPGPDLRIGEVADLLGVRTSALRVWESAGLLTPRRERGTAYRHYSPADVRDARLVHTLRRSHYPLHQIRPVLEDLHRTGGSEALHESIAARRAALTERTTAMLAGAGQLHAYLTHGHQPKS</sequence>
<organism evidence="4 5">
    <name type="scientific">Streptomyces acidicola</name>
    <dbReference type="NCBI Taxonomy" id="2596892"/>
    <lineage>
        <taxon>Bacteria</taxon>
        <taxon>Bacillati</taxon>
        <taxon>Actinomycetota</taxon>
        <taxon>Actinomycetes</taxon>
        <taxon>Kitasatosporales</taxon>
        <taxon>Streptomycetaceae</taxon>
        <taxon>Streptomyces</taxon>
    </lineage>
</organism>
<feature type="compositionally biased region" description="Gly residues" evidence="2">
    <location>
        <begin position="141"/>
        <end position="152"/>
    </location>
</feature>
<gene>
    <name evidence="4" type="ORF">FPZ41_33750</name>
</gene>
<dbReference type="InterPro" id="IPR000551">
    <property type="entry name" value="MerR-type_HTH_dom"/>
</dbReference>
<dbReference type="PANTHER" id="PTHR30204">
    <property type="entry name" value="REDOX-CYCLING DRUG-SENSING TRANSCRIPTIONAL ACTIVATOR SOXR"/>
    <property type="match status" value="1"/>
</dbReference>
<dbReference type="GO" id="GO:0003677">
    <property type="term" value="F:DNA binding"/>
    <property type="evidence" value="ECO:0007669"/>
    <property type="project" value="UniProtKB-KW"/>
</dbReference>
<keyword evidence="5" id="KW-1185">Reference proteome</keyword>
<proteinExistence type="predicted"/>
<reference evidence="4 5" key="1">
    <citation type="submission" date="2019-09" db="EMBL/GenBank/DDBJ databases">
        <authorList>
            <person name="Duangmal K."/>
            <person name="Teo W.F.A."/>
            <person name="Lipun K."/>
        </authorList>
    </citation>
    <scope>NUCLEOTIDE SEQUENCE [LARGE SCALE GENOMIC DNA]</scope>
    <source>
        <strain evidence="4 5">K1PN6</strain>
    </source>
</reference>
<evidence type="ECO:0000313" key="5">
    <source>
        <dbReference type="Proteomes" id="UP000373149"/>
    </source>
</evidence>
<dbReference type="PROSITE" id="PS50937">
    <property type="entry name" value="HTH_MERR_2"/>
    <property type="match status" value="2"/>
</dbReference>
<feature type="domain" description="HTH merR-type" evidence="3">
    <location>
        <begin position="20"/>
        <end position="55"/>
    </location>
</feature>
<keyword evidence="1" id="KW-0238">DNA-binding</keyword>